<dbReference type="EMBL" id="CAJOBA010086248">
    <property type="protein sequence ID" value="CAF4464682.1"/>
    <property type="molecule type" value="Genomic_DNA"/>
</dbReference>
<name>A0A8S2WW92_9BILA</name>
<sequence>YEKNTKTQHRYESNVFQYESEKNTNDNEIDVEWYLNFAHNDLFLYYGSSLLAQDELQVLECLQLASIREFLVADPSHFSSYTIENGQPRPILISNVERVINLDTENIYGNRFAHAPQDVLFKSYKYLKPPLITNIIAIEAPSGWFGCGAYGGNHSLMLILQLIGAQLADVDKIVFHTVSRGFDNEIAKADEYMTKLFEGNDKDKMTVDDLINKIFKEKFEWGESNGT</sequence>
<evidence type="ECO:0000313" key="3">
    <source>
        <dbReference type="Proteomes" id="UP000682733"/>
    </source>
</evidence>
<organism evidence="2 3">
    <name type="scientific">Didymodactylos carnosus</name>
    <dbReference type="NCBI Taxonomy" id="1234261"/>
    <lineage>
        <taxon>Eukaryota</taxon>
        <taxon>Metazoa</taxon>
        <taxon>Spiralia</taxon>
        <taxon>Gnathifera</taxon>
        <taxon>Rotifera</taxon>
        <taxon>Eurotatoria</taxon>
        <taxon>Bdelloidea</taxon>
        <taxon>Philodinida</taxon>
        <taxon>Philodinidae</taxon>
        <taxon>Didymodactylos</taxon>
    </lineage>
</organism>
<reference evidence="2" key="1">
    <citation type="submission" date="2021-02" db="EMBL/GenBank/DDBJ databases">
        <authorList>
            <person name="Nowell W R."/>
        </authorList>
    </citation>
    <scope>NUCLEOTIDE SEQUENCE</scope>
</reference>
<gene>
    <name evidence="1" type="ORF">OVA965_LOCUS43942</name>
    <name evidence="2" type="ORF">TMI583_LOCUS46424</name>
</gene>
<protein>
    <submittedName>
        <fullName evidence="2">Uncharacterized protein</fullName>
    </submittedName>
</protein>
<accession>A0A8S2WW92</accession>
<dbReference type="AlphaFoldDB" id="A0A8S2WW92"/>
<evidence type="ECO:0000313" key="1">
    <source>
        <dbReference type="EMBL" id="CAF1634826.1"/>
    </source>
</evidence>
<comment type="caution">
    <text evidence="2">The sequence shown here is derived from an EMBL/GenBank/DDBJ whole genome shotgun (WGS) entry which is preliminary data.</text>
</comment>
<feature type="non-terminal residue" evidence="2">
    <location>
        <position position="1"/>
    </location>
</feature>
<dbReference type="EMBL" id="CAJNOK010060181">
    <property type="protein sequence ID" value="CAF1634826.1"/>
    <property type="molecule type" value="Genomic_DNA"/>
</dbReference>
<dbReference type="Proteomes" id="UP000677228">
    <property type="component" value="Unassembled WGS sequence"/>
</dbReference>
<proteinExistence type="predicted"/>
<dbReference type="Proteomes" id="UP000682733">
    <property type="component" value="Unassembled WGS sequence"/>
</dbReference>
<evidence type="ECO:0000313" key="2">
    <source>
        <dbReference type="EMBL" id="CAF4464682.1"/>
    </source>
</evidence>